<dbReference type="PROSITE" id="PS01117">
    <property type="entry name" value="HTH_MARR_1"/>
    <property type="match status" value="1"/>
</dbReference>
<dbReference type="InterPro" id="IPR036388">
    <property type="entry name" value="WH-like_DNA-bd_sf"/>
</dbReference>
<dbReference type="RefSeq" id="WP_115415791.1">
    <property type="nucleotide sequence ID" value="NZ_CP031357.1"/>
</dbReference>
<dbReference type="AlphaFoldDB" id="A0A345YCF2"/>
<evidence type="ECO:0000313" key="6">
    <source>
        <dbReference type="Proteomes" id="UP000254508"/>
    </source>
</evidence>
<dbReference type="PROSITE" id="PS50995">
    <property type="entry name" value="HTH_MARR_2"/>
    <property type="match status" value="1"/>
</dbReference>
<dbReference type="Proteomes" id="UP000254508">
    <property type="component" value="Chromosome"/>
</dbReference>
<dbReference type="PANTHER" id="PTHR33164">
    <property type="entry name" value="TRANSCRIPTIONAL REGULATOR, MARR FAMILY"/>
    <property type="match status" value="1"/>
</dbReference>
<evidence type="ECO:0000256" key="1">
    <source>
        <dbReference type="ARBA" id="ARBA00023015"/>
    </source>
</evidence>
<dbReference type="GO" id="GO:0003677">
    <property type="term" value="F:DNA binding"/>
    <property type="evidence" value="ECO:0007669"/>
    <property type="project" value="UniProtKB-KW"/>
</dbReference>
<accession>A0A345YCF2</accession>
<reference evidence="6" key="1">
    <citation type="submission" date="2018-07" db="EMBL/GenBank/DDBJ databases">
        <title>Genome sequence of Erythrobacter strain YH-07, an antagonistic bacterium isolated from Yellow Sea.</title>
        <authorList>
            <person name="Tang T."/>
            <person name="Liu Q."/>
            <person name="Sun X."/>
        </authorList>
    </citation>
    <scope>NUCLEOTIDE SEQUENCE [LARGE SCALE GENOMIC DNA]</scope>
    <source>
        <strain evidence="6">YH-07</strain>
    </source>
</reference>
<evidence type="ECO:0000256" key="2">
    <source>
        <dbReference type="ARBA" id="ARBA00023125"/>
    </source>
</evidence>
<dbReference type="Gene3D" id="1.10.10.10">
    <property type="entry name" value="Winged helix-like DNA-binding domain superfamily/Winged helix DNA-binding domain"/>
    <property type="match status" value="1"/>
</dbReference>
<dbReference type="InterPro" id="IPR036390">
    <property type="entry name" value="WH_DNA-bd_sf"/>
</dbReference>
<dbReference type="KEGG" id="err:DVR09_04020"/>
<sequence>MRKAPEEPAQDAVRAHGAAALGGRLRRLSDRIDREAKALYEKRGVAFEQRWFPVFNCLRSGEPMSVTDLADRLQVSHVSISVIRGALEKEGLVGSRADERDGRRRVLALTDKGMALARQLAPLFDALDKAAIELNAEAGDAIAAIDRLEDALERKPLSQRVEDHCG</sequence>
<dbReference type="InterPro" id="IPR039422">
    <property type="entry name" value="MarR/SlyA-like"/>
</dbReference>
<keyword evidence="2" id="KW-0238">DNA-binding</keyword>
<gene>
    <name evidence="5" type="ORF">DVR09_04020</name>
</gene>
<dbReference type="GO" id="GO:0003700">
    <property type="term" value="F:DNA-binding transcription factor activity"/>
    <property type="evidence" value="ECO:0007669"/>
    <property type="project" value="InterPro"/>
</dbReference>
<evidence type="ECO:0000256" key="3">
    <source>
        <dbReference type="ARBA" id="ARBA00023163"/>
    </source>
</evidence>
<proteinExistence type="predicted"/>
<keyword evidence="3" id="KW-0804">Transcription</keyword>
<dbReference type="OrthoDB" id="5974674at2"/>
<organism evidence="5 6">
    <name type="scientific">Erythrobacter aureus</name>
    <dbReference type="NCBI Taxonomy" id="2182384"/>
    <lineage>
        <taxon>Bacteria</taxon>
        <taxon>Pseudomonadati</taxon>
        <taxon>Pseudomonadota</taxon>
        <taxon>Alphaproteobacteria</taxon>
        <taxon>Sphingomonadales</taxon>
        <taxon>Erythrobacteraceae</taxon>
        <taxon>Erythrobacter/Porphyrobacter group</taxon>
        <taxon>Erythrobacter</taxon>
    </lineage>
</organism>
<evidence type="ECO:0000313" key="5">
    <source>
        <dbReference type="EMBL" id="AXK41604.1"/>
    </source>
</evidence>
<name>A0A345YCF2_9SPHN</name>
<dbReference type="InterPro" id="IPR000835">
    <property type="entry name" value="HTH_MarR-typ"/>
</dbReference>
<dbReference type="EMBL" id="CP031357">
    <property type="protein sequence ID" value="AXK41604.1"/>
    <property type="molecule type" value="Genomic_DNA"/>
</dbReference>
<keyword evidence="1" id="KW-0805">Transcription regulation</keyword>
<keyword evidence="6" id="KW-1185">Reference proteome</keyword>
<dbReference type="SMART" id="SM00347">
    <property type="entry name" value="HTH_MARR"/>
    <property type="match status" value="1"/>
</dbReference>
<dbReference type="Pfam" id="PF12802">
    <property type="entry name" value="MarR_2"/>
    <property type="match status" value="1"/>
</dbReference>
<feature type="domain" description="HTH marR-type" evidence="4">
    <location>
        <begin position="18"/>
        <end position="154"/>
    </location>
</feature>
<protein>
    <submittedName>
        <fullName evidence="5">MarR family transcriptional regulator</fullName>
    </submittedName>
</protein>
<dbReference type="InterPro" id="IPR023187">
    <property type="entry name" value="Tscrpt_reg_MarR-type_CS"/>
</dbReference>
<dbReference type="GO" id="GO:0006950">
    <property type="term" value="P:response to stress"/>
    <property type="evidence" value="ECO:0007669"/>
    <property type="project" value="TreeGrafter"/>
</dbReference>
<dbReference type="PANTHER" id="PTHR33164:SF43">
    <property type="entry name" value="HTH-TYPE TRANSCRIPTIONAL REPRESSOR YETL"/>
    <property type="match status" value="1"/>
</dbReference>
<evidence type="ECO:0000259" key="4">
    <source>
        <dbReference type="PROSITE" id="PS50995"/>
    </source>
</evidence>
<dbReference type="SUPFAM" id="SSF46785">
    <property type="entry name" value="Winged helix' DNA-binding domain"/>
    <property type="match status" value="1"/>
</dbReference>